<dbReference type="Proteomes" id="UP001597215">
    <property type="component" value="Unassembled WGS sequence"/>
</dbReference>
<comment type="caution">
    <text evidence="3">The sequence shown here is derived from an EMBL/GenBank/DDBJ whole genome shotgun (WGS) entry which is preliminary data.</text>
</comment>
<feature type="region of interest" description="Disordered" evidence="1">
    <location>
        <begin position="16"/>
        <end position="42"/>
    </location>
</feature>
<dbReference type="EMBL" id="JBHUEL010000009">
    <property type="protein sequence ID" value="MFD1767283.1"/>
    <property type="molecule type" value="Genomic_DNA"/>
</dbReference>
<feature type="compositionally biased region" description="Polar residues" evidence="1">
    <location>
        <begin position="23"/>
        <end position="34"/>
    </location>
</feature>
<proteinExistence type="predicted"/>
<organism evidence="3 4">
    <name type="scientific">Sphingorhabdus buctiana</name>
    <dbReference type="NCBI Taxonomy" id="1508805"/>
    <lineage>
        <taxon>Bacteria</taxon>
        <taxon>Pseudomonadati</taxon>
        <taxon>Pseudomonadota</taxon>
        <taxon>Alphaproteobacteria</taxon>
        <taxon>Sphingomonadales</taxon>
        <taxon>Sphingomonadaceae</taxon>
        <taxon>Sphingorhabdus</taxon>
    </lineage>
</organism>
<dbReference type="Gene3D" id="1.20.1260.10">
    <property type="match status" value="1"/>
</dbReference>
<dbReference type="PROSITE" id="PS51257">
    <property type="entry name" value="PROKAR_LIPOPROTEIN"/>
    <property type="match status" value="1"/>
</dbReference>
<evidence type="ECO:0000313" key="3">
    <source>
        <dbReference type="EMBL" id="MFD1767283.1"/>
    </source>
</evidence>
<evidence type="ECO:0000256" key="1">
    <source>
        <dbReference type="SAM" id="MobiDB-lite"/>
    </source>
</evidence>
<evidence type="ECO:0000259" key="2">
    <source>
        <dbReference type="Pfam" id="PF03713"/>
    </source>
</evidence>
<gene>
    <name evidence="3" type="ORF">ACFSAG_10565</name>
</gene>
<sequence>MKKLILIASLAAAACSPEDETSKQNARTSDSPSTAAFKAANDKMHKDMTMTFTGNADADFMRSMIPHHEGAVAMAEVALEHGKDPEVRKLAQDVIKAQESEIAQMKAWLEKNGKDAPATAASGHDSH</sequence>
<accession>A0ABW4ME20</accession>
<feature type="domain" description="DUF305" evidence="2">
    <location>
        <begin position="57"/>
        <end position="120"/>
    </location>
</feature>
<reference evidence="4" key="1">
    <citation type="journal article" date="2019" name="Int. J. Syst. Evol. Microbiol.">
        <title>The Global Catalogue of Microorganisms (GCM) 10K type strain sequencing project: providing services to taxonomists for standard genome sequencing and annotation.</title>
        <authorList>
            <consortium name="The Broad Institute Genomics Platform"/>
            <consortium name="The Broad Institute Genome Sequencing Center for Infectious Disease"/>
            <person name="Wu L."/>
            <person name="Ma J."/>
        </authorList>
    </citation>
    <scope>NUCLEOTIDE SEQUENCE [LARGE SCALE GENOMIC DNA]</scope>
    <source>
        <strain evidence="4">CGMCC 1.12449</strain>
    </source>
</reference>
<dbReference type="InterPro" id="IPR005183">
    <property type="entry name" value="DUF305_CopM-like"/>
</dbReference>
<dbReference type="InterPro" id="IPR012347">
    <property type="entry name" value="Ferritin-like"/>
</dbReference>
<name>A0ABW4ME20_9SPHN</name>
<dbReference type="Pfam" id="PF03713">
    <property type="entry name" value="DUF305"/>
    <property type="match status" value="1"/>
</dbReference>
<evidence type="ECO:0000313" key="4">
    <source>
        <dbReference type="Proteomes" id="UP001597215"/>
    </source>
</evidence>
<dbReference type="PANTHER" id="PTHR36933">
    <property type="entry name" value="SLL0788 PROTEIN"/>
    <property type="match status" value="1"/>
</dbReference>
<protein>
    <submittedName>
        <fullName evidence="3">DUF305 domain-containing protein</fullName>
    </submittedName>
</protein>
<dbReference type="PANTHER" id="PTHR36933:SF1">
    <property type="entry name" value="SLL0788 PROTEIN"/>
    <property type="match status" value="1"/>
</dbReference>
<keyword evidence="4" id="KW-1185">Reference proteome</keyword>